<comment type="caution">
    <text evidence="2">The sequence shown here is derived from an EMBL/GenBank/DDBJ whole genome shotgun (WGS) entry which is preliminary data.</text>
</comment>
<feature type="chain" id="PRO_5046787345" description="Secreted protein" evidence="1">
    <location>
        <begin position="26"/>
        <end position="142"/>
    </location>
</feature>
<accession>A0ABU7EDN5</accession>
<evidence type="ECO:0000256" key="1">
    <source>
        <dbReference type="SAM" id="SignalP"/>
    </source>
</evidence>
<feature type="signal peptide" evidence="1">
    <location>
        <begin position="1"/>
        <end position="25"/>
    </location>
</feature>
<proteinExistence type="predicted"/>
<name>A0ABU7EDN5_9TELE</name>
<evidence type="ECO:0008006" key="4">
    <source>
        <dbReference type="Google" id="ProtNLM"/>
    </source>
</evidence>
<keyword evidence="1" id="KW-0732">Signal</keyword>
<protein>
    <recommendedName>
        <fullName evidence="4">Secreted protein</fullName>
    </recommendedName>
</protein>
<reference evidence="2 3" key="1">
    <citation type="submission" date="2021-06" db="EMBL/GenBank/DDBJ databases">
        <authorList>
            <person name="Palmer J.M."/>
        </authorList>
    </citation>
    <scope>NUCLEOTIDE SEQUENCE [LARGE SCALE GENOMIC DNA]</scope>
    <source>
        <strain evidence="2 3">CL_MEX2019</strain>
        <tissue evidence="2">Muscle</tissue>
    </source>
</reference>
<gene>
    <name evidence="2" type="ORF">CHARACLAT_017370</name>
</gene>
<evidence type="ECO:0000313" key="2">
    <source>
        <dbReference type="EMBL" id="MED6284250.1"/>
    </source>
</evidence>
<organism evidence="2 3">
    <name type="scientific">Characodon lateralis</name>
    <dbReference type="NCBI Taxonomy" id="208331"/>
    <lineage>
        <taxon>Eukaryota</taxon>
        <taxon>Metazoa</taxon>
        <taxon>Chordata</taxon>
        <taxon>Craniata</taxon>
        <taxon>Vertebrata</taxon>
        <taxon>Euteleostomi</taxon>
        <taxon>Actinopterygii</taxon>
        <taxon>Neopterygii</taxon>
        <taxon>Teleostei</taxon>
        <taxon>Neoteleostei</taxon>
        <taxon>Acanthomorphata</taxon>
        <taxon>Ovalentaria</taxon>
        <taxon>Atherinomorphae</taxon>
        <taxon>Cyprinodontiformes</taxon>
        <taxon>Goodeidae</taxon>
        <taxon>Characodon</taxon>
    </lineage>
</organism>
<dbReference type="EMBL" id="JAHUTJ010050640">
    <property type="protein sequence ID" value="MED6284250.1"/>
    <property type="molecule type" value="Genomic_DNA"/>
</dbReference>
<dbReference type="Proteomes" id="UP001352852">
    <property type="component" value="Unassembled WGS sequence"/>
</dbReference>
<sequence length="142" mass="16259">MNLTEQSQYQMLLLLLLYLIKLGGGIERKHCQLQPFVLAPYMYFTFNEISMATDISRGSFVSFHKGSIWFVFYTWGYRFGEETSMGYFNAVSKKQTCNSILKSTICIITQQETVHTGKICHLQPAVVNSFSAVVKIYRTGNN</sequence>
<keyword evidence="3" id="KW-1185">Reference proteome</keyword>
<evidence type="ECO:0000313" key="3">
    <source>
        <dbReference type="Proteomes" id="UP001352852"/>
    </source>
</evidence>